<dbReference type="Gene3D" id="3.40.50.2300">
    <property type="match status" value="1"/>
</dbReference>
<evidence type="ECO:0000256" key="2">
    <source>
        <dbReference type="ARBA" id="ARBA00023015"/>
    </source>
</evidence>
<evidence type="ECO:0000256" key="5">
    <source>
        <dbReference type="PROSITE-ProRule" id="PRU00169"/>
    </source>
</evidence>
<evidence type="ECO:0000256" key="3">
    <source>
        <dbReference type="ARBA" id="ARBA00023125"/>
    </source>
</evidence>
<dbReference type="PRINTS" id="PR00038">
    <property type="entry name" value="HTHLUXR"/>
</dbReference>
<evidence type="ECO:0000259" key="6">
    <source>
        <dbReference type="PROSITE" id="PS50043"/>
    </source>
</evidence>
<dbReference type="PROSITE" id="PS50110">
    <property type="entry name" value="RESPONSE_REGULATORY"/>
    <property type="match status" value="1"/>
</dbReference>
<dbReference type="GO" id="GO:0006355">
    <property type="term" value="P:regulation of DNA-templated transcription"/>
    <property type="evidence" value="ECO:0007669"/>
    <property type="project" value="InterPro"/>
</dbReference>
<dbReference type="Proteomes" id="UP000215027">
    <property type="component" value="Chromosome I"/>
</dbReference>
<dbReference type="CDD" id="cd06170">
    <property type="entry name" value="LuxR_C_like"/>
    <property type="match status" value="1"/>
</dbReference>
<dbReference type="InterPro" id="IPR016032">
    <property type="entry name" value="Sig_transdc_resp-reg_C-effctor"/>
</dbReference>
<feature type="modified residue" description="4-aspartylphosphate" evidence="5">
    <location>
        <position position="52"/>
    </location>
</feature>
<keyword evidence="2" id="KW-0805">Transcription regulation</keyword>
<dbReference type="InterPro" id="IPR039420">
    <property type="entry name" value="WalR-like"/>
</dbReference>
<gene>
    <name evidence="8" type="ORF">CFX0092_A1351</name>
</gene>
<accession>A0A160T207</accession>
<dbReference type="SMART" id="SM00448">
    <property type="entry name" value="REC"/>
    <property type="match status" value="1"/>
</dbReference>
<sequence>MNVLLVDDHQLLLEGLYTLLTAHGLEVVGLAGDGLEAVRLARALRPDVILMDVHMPRCDGLEATRRIKAEMPATRIVILTTSDEDLFEAVKSGACGYLLKSMNADELVDCLRQANEGIPPFSPGLANKLLGEFARLAGQNMPPAGMTARPLDELTSRQREVLSLVAEGLSYKEVGARLNLSPSTIKYHMAEITAQLHLEHRAQVLAYAGKQGLGAMS</sequence>
<dbReference type="EMBL" id="LN890655">
    <property type="protein sequence ID" value="CUS03229.2"/>
    <property type="molecule type" value="Genomic_DNA"/>
</dbReference>
<feature type="domain" description="HTH luxR-type" evidence="6">
    <location>
        <begin position="147"/>
        <end position="212"/>
    </location>
</feature>
<dbReference type="InterPro" id="IPR001789">
    <property type="entry name" value="Sig_transdc_resp-reg_receiver"/>
</dbReference>
<evidence type="ECO:0000313" key="9">
    <source>
        <dbReference type="Proteomes" id="UP000215027"/>
    </source>
</evidence>
<dbReference type="CDD" id="cd17535">
    <property type="entry name" value="REC_NarL-like"/>
    <property type="match status" value="1"/>
</dbReference>
<dbReference type="InterPro" id="IPR011006">
    <property type="entry name" value="CheY-like_superfamily"/>
</dbReference>
<reference evidence="8" key="1">
    <citation type="submission" date="2016-01" db="EMBL/GenBank/DDBJ databases">
        <authorList>
            <person name="Mcilroy J.S."/>
            <person name="Karst M S."/>
            <person name="Albertsen M."/>
        </authorList>
    </citation>
    <scope>NUCLEOTIDE SEQUENCE</scope>
    <source>
        <strain evidence="8">Cfx-K</strain>
    </source>
</reference>
<dbReference type="KEGG" id="pbf:CFX0092_A1351"/>
<name>A0A160T207_9CHLR</name>
<dbReference type="SUPFAM" id="SSF46894">
    <property type="entry name" value="C-terminal effector domain of the bipartite response regulators"/>
    <property type="match status" value="1"/>
</dbReference>
<proteinExistence type="predicted"/>
<keyword evidence="9" id="KW-1185">Reference proteome</keyword>
<dbReference type="GO" id="GO:0003677">
    <property type="term" value="F:DNA binding"/>
    <property type="evidence" value="ECO:0007669"/>
    <property type="project" value="UniProtKB-KW"/>
</dbReference>
<evidence type="ECO:0000256" key="4">
    <source>
        <dbReference type="ARBA" id="ARBA00023163"/>
    </source>
</evidence>
<dbReference type="OrthoDB" id="9779069at2"/>
<dbReference type="Pfam" id="PF00196">
    <property type="entry name" value="GerE"/>
    <property type="match status" value="1"/>
</dbReference>
<keyword evidence="3" id="KW-0238">DNA-binding</keyword>
<evidence type="ECO:0000259" key="7">
    <source>
        <dbReference type="PROSITE" id="PS50110"/>
    </source>
</evidence>
<dbReference type="Pfam" id="PF00072">
    <property type="entry name" value="Response_reg"/>
    <property type="match status" value="1"/>
</dbReference>
<dbReference type="PANTHER" id="PTHR43214">
    <property type="entry name" value="TWO-COMPONENT RESPONSE REGULATOR"/>
    <property type="match status" value="1"/>
</dbReference>
<dbReference type="GO" id="GO:0000160">
    <property type="term" value="P:phosphorelay signal transduction system"/>
    <property type="evidence" value="ECO:0007669"/>
    <property type="project" value="InterPro"/>
</dbReference>
<dbReference type="PANTHER" id="PTHR43214:SF24">
    <property type="entry name" value="TRANSCRIPTIONAL REGULATORY PROTEIN NARL-RELATED"/>
    <property type="match status" value="1"/>
</dbReference>
<keyword evidence="1 5" id="KW-0597">Phosphoprotein</keyword>
<dbReference type="InterPro" id="IPR000792">
    <property type="entry name" value="Tscrpt_reg_LuxR_C"/>
</dbReference>
<protein>
    <submittedName>
        <fullName evidence="8">Two component transcriptional regulator, LuxR family</fullName>
    </submittedName>
</protein>
<keyword evidence="4" id="KW-0804">Transcription</keyword>
<dbReference type="PROSITE" id="PS50043">
    <property type="entry name" value="HTH_LUXR_2"/>
    <property type="match status" value="1"/>
</dbReference>
<dbReference type="RefSeq" id="WP_095042754.1">
    <property type="nucleotide sequence ID" value="NZ_LN890655.1"/>
</dbReference>
<evidence type="ECO:0000313" key="8">
    <source>
        <dbReference type="EMBL" id="CUS03229.2"/>
    </source>
</evidence>
<dbReference type="InterPro" id="IPR058245">
    <property type="entry name" value="NreC/VraR/RcsB-like_REC"/>
</dbReference>
<dbReference type="SUPFAM" id="SSF52172">
    <property type="entry name" value="CheY-like"/>
    <property type="match status" value="1"/>
</dbReference>
<evidence type="ECO:0000256" key="1">
    <source>
        <dbReference type="ARBA" id="ARBA00022553"/>
    </source>
</evidence>
<dbReference type="SMART" id="SM00421">
    <property type="entry name" value="HTH_LUXR"/>
    <property type="match status" value="1"/>
</dbReference>
<feature type="domain" description="Response regulatory" evidence="7">
    <location>
        <begin position="2"/>
        <end position="115"/>
    </location>
</feature>
<dbReference type="AlphaFoldDB" id="A0A160T207"/>
<organism evidence="8 9">
    <name type="scientific">Candidatus Promineifilum breve</name>
    <dbReference type="NCBI Taxonomy" id="1806508"/>
    <lineage>
        <taxon>Bacteria</taxon>
        <taxon>Bacillati</taxon>
        <taxon>Chloroflexota</taxon>
        <taxon>Ardenticatenia</taxon>
        <taxon>Candidatus Promineifilales</taxon>
        <taxon>Candidatus Promineifilaceae</taxon>
        <taxon>Candidatus Promineifilum</taxon>
    </lineage>
</organism>